<name>A0A813HAX7_POLGL</name>
<accession>A0A813HAX7</accession>
<organism evidence="2 3">
    <name type="scientific">Polarella glacialis</name>
    <name type="common">Dinoflagellate</name>
    <dbReference type="NCBI Taxonomy" id="89957"/>
    <lineage>
        <taxon>Eukaryota</taxon>
        <taxon>Sar</taxon>
        <taxon>Alveolata</taxon>
        <taxon>Dinophyceae</taxon>
        <taxon>Suessiales</taxon>
        <taxon>Suessiaceae</taxon>
        <taxon>Polarella</taxon>
    </lineage>
</organism>
<feature type="compositionally biased region" description="Polar residues" evidence="1">
    <location>
        <begin position="1"/>
        <end position="16"/>
    </location>
</feature>
<feature type="region of interest" description="Disordered" evidence="1">
    <location>
        <begin position="1"/>
        <end position="21"/>
    </location>
</feature>
<sequence length="186" mass="21390">MNFSNVPVKNPTTYSSHYGPGAQHGKPYYELGQECHKADIAAPDRRNPLSLKATEHWQTRPNNRYKEKHLRVFSDPLSSRSCVITANKDGLAMDSFSHFTKVGSKHMCDPRMDHHNALSRSLSNPAIHPWDTRRALLKDPMPYHFNATFSTSSDGYGKFYSSHLIKDPMVLRRTNFDWQSSKRNLR</sequence>
<evidence type="ECO:0000313" key="3">
    <source>
        <dbReference type="Proteomes" id="UP000654075"/>
    </source>
</evidence>
<keyword evidence="3" id="KW-1185">Reference proteome</keyword>
<evidence type="ECO:0000256" key="1">
    <source>
        <dbReference type="SAM" id="MobiDB-lite"/>
    </source>
</evidence>
<protein>
    <submittedName>
        <fullName evidence="2">Uncharacterized protein</fullName>
    </submittedName>
</protein>
<dbReference type="OrthoDB" id="432061at2759"/>
<gene>
    <name evidence="2" type="ORF">PGLA1383_LOCUS50728</name>
</gene>
<dbReference type="AlphaFoldDB" id="A0A813HAX7"/>
<reference evidence="2" key="1">
    <citation type="submission" date="2021-02" db="EMBL/GenBank/DDBJ databases">
        <authorList>
            <person name="Dougan E. K."/>
            <person name="Rhodes N."/>
            <person name="Thang M."/>
            <person name="Chan C."/>
        </authorList>
    </citation>
    <scope>NUCLEOTIDE SEQUENCE</scope>
</reference>
<proteinExistence type="predicted"/>
<evidence type="ECO:0000313" key="2">
    <source>
        <dbReference type="EMBL" id="CAE8635123.1"/>
    </source>
</evidence>
<comment type="caution">
    <text evidence="2">The sequence shown here is derived from an EMBL/GenBank/DDBJ whole genome shotgun (WGS) entry which is preliminary data.</text>
</comment>
<dbReference type="Proteomes" id="UP000654075">
    <property type="component" value="Unassembled WGS sequence"/>
</dbReference>
<dbReference type="OMA" id="WHFNEAF"/>
<dbReference type="EMBL" id="CAJNNV010031244">
    <property type="protein sequence ID" value="CAE8635123.1"/>
    <property type="molecule type" value="Genomic_DNA"/>
</dbReference>